<protein>
    <submittedName>
        <fullName evidence="1">Uncharacterized protein</fullName>
    </submittedName>
</protein>
<proteinExistence type="predicted"/>
<name>A0AAN0T8W8_HEYCO</name>
<accession>A0AAN0T8W8</accession>
<reference evidence="2" key="1">
    <citation type="submission" date="2015-01" db="EMBL/GenBank/DDBJ databases">
        <title>Comparative genome analysis of Bacillus coagulans HM-08, Clostridium butyricum HM-68, Bacillus subtilis HM-66 and Bacillus paralicheniformis BL-09.</title>
        <authorList>
            <person name="Zhang H."/>
        </authorList>
    </citation>
    <scope>NUCLEOTIDE SEQUENCE [LARGE SCALE GENOMIC DNA]</scope>
    <source>
        <strain evidence="2">HM-08</strain>
    </source>
</reference>
<dbReference type="AlphaFoldDB" id="A0AAN0T8W8"/>
<gene>
    <name evidence="1" type="ORF">SB48_HM08orf04727</name>
</gene>
<evidence type="ECO:0000313" key="1">
    <source>
        <dbReference type="EMBL" id="AJO23755.1"/>
    </source>
</evidence>
<organism evidence="1 2">
    <name type="scientific">Heyndrickxia coagulans</name>
    <name type="common">Weizmannia coagulans</name>
    <dbReference type="NCBI Taxonomy" id="1398"/>
    <lineage>
        <taxon>Bacteria</taxon>
        <taxon>Bacillati</taxon>
        <taxon>Bacillota</taxon>
        <taxon>Bacilli</taxon>
        <taxon>Bacillales</taxon>
        <taxon>Bacillaceae</taxon>
        <taxon>Heyndrickxia</taxon>
    </lineage>
</organism>
<dbReference type="EMBL" id="CP010525">
    <property type="protein sequence ID" value="AJO23755.1"/>
    <property type="molecule type" value="Genomic_DNA"/>
</dbReference>
<sequence length="37" mass="4335">MKLITSKHTPLFDREKFLPSPLFVLKEALQTQGLFLF</sequence>
<keyword evidence="2" id="KW-1185">Reference proteome</keyword>
<evidence type="ECO:0000313" key="2">
    <source>
        <dbReference type="Proteomes" id="UP000032024"/>
    </source>
</evidence>
<dbReference type="Proteomes" id="UP000032024">
    <property type="component" value="Chromosome"/>
</dbReference>